<dbReference type="InterPro" id="IPR052185">
    <property type="entry name" value="IPC_Synthase-Related"/>
</dbReference>
<reference evidence="8" key="1">
    <citation type="submission" date="2021-03" db="EMBL/GenBank/DDBJ databases">
        <title>Pengzhenrongella sicca gen. nov., sp. nov., a new member of suborder Micrococcineae isolated from High-Arctic tundra soil.</title>
        <authorList>
            <person name="Peng F."/>
        </authorList>
    </citation>
    <scope>NUCLEOTIDE SEQUENCE</scope>
    <source>
        <strain evidence="8">LRZ-2</strain>
    </source>
</reference>
<evidence type="ECO:0000313" key="8">
    <source>
        <dbReference type="EMBL" id="QTE28191.1"/>
    </source>
</evidence>
<name>A0A8A4Z9T9_9MICO</name>
<feature type="domain" description="Inositolphosphotransferase Aur1/Ipt1" evidence="7">
    <location>
        <begin position="75"/>
        <end position="255"/>
    </location>
</feature>
<feature type="transmembrane region" description="Helical" evidence="6">
    <location>
        <begin position="192"/>
        <end position="211"/>
    </location>
</feature>
<protein>
    <submittedName>
        <fullName evidence="8">Phosphatase PAP2 family protein</fullName>
    </submittedName>
</protein>
<evidence type="ECO:0000256" key="2">
    <source>
        <dbReference type="ARBA" id="ARBA00022692"/>
    </source>
</evidence>
<dbReference type="RefSeq" id="WP_227422419.1">
    <property type="nucleotide sequence ID" value="NZ_CP071868.1"/>
</dbReference>
<organism evidence="8 9">
    <name type="scientific">Pengzhenrongella sicca</name>
    <dbReference type="NCBI Taxonomy" id="2819238"/>
    <lineage>
        <taxon>Bacteria</taxon>
        <taxon>Bacillati</taxon>
        <taxon>Actinomycetota</taxon>
        <taxon>Actinomycetes</taxon>
        <taxon>Micrococcales</taxon>
        <taxon>Pengzhenrongella</taxon>
    </lineage>
</organism>
<keyword evidence="9" id="KW-1185">Reference proteome</keyword>
<evidence type="ECO:0000256" key="1">
    <source>
        <dbReference type="ARBA" id="ARBA00004141"/>
    </source>
</evidence>
<dbReference type="CDD" id="cd03386">
    <property type="entry name" value="PAP2_Aur1_like"/>
    <property type="match status" value="1"/>
</dbReference>
<evidence type="ECO:0000256" key="3">
    <source>
        <dbReference type="ARBA" id="ARBA00022989"/>
    </source>
</evidence>
<keyword evidence="4 6" id="KW-0472">Membrane</keyword>
<dbReference type="Pfam" id="PF14378">
    <property type="entry name" value="PAP2_3"/>
    <property type="match status" value="1"/>
</dbReference>
<dbReference type="KEGG" id="psic:J4E96_12405"/>
<feature type="region of interest" description="Disordered" evidence="5">
    <location>
        <begin position="1"/>
        <end position="21"/>
    </location>
</feature>
<dbReference type="PANTHER" id="PTHR31310">
    <property type="match status" value="1"/>
</dbReference>
<evidence type="ECO:0000259" key="7">
    <source>
        <dbReference type="Pfam" id="PF14378"/>
    </source>
</evidence>
<evidence type="ECO:0000256" key="5">
    <source>
        <dbReference type="SAM" id="MobiDB-lite"/>
    </source>
</evidence>
<sequence length="294" mass="31727">MKPGPLTKTGSPGSPGSVGPAASAASADVVAREPVRLSRPRWWRELALLTPVYLLYSLIRNAVPERIDVAEANAHWILRVEDLVGLDVERWINAVAASHRVLAVPANYYYATLHFTVTASVLCWLYLAKPAHYLRARSVLLTMTVLALAGYYLFPLAPPRLTEGAGFVDTVRVFETWGNAASAPVVSASNQYAAMPSMHVGWALWSGVLIAQLARRPLVRALGILYPVATLLVVVATGNHFVLDAVAALLLFVVSRVVVDAVVDGPVVDGPVVRPAWRRLPRGARPRRAGPDGP</sequence>
<comment type="subcellular location">
    <subcellularLocation>
        <location evidence="1">Membrane</location>
        <topology evidence="1">Multi-pass membrane protein</topology>
    </subcellularLocation>
</comment>
<accession>A0A8A4Z9T9</accession>
<proteinExistence type="predicted"/>
<dbReference type="EMBL" id="CP071868">
    <property type="protein sequence ID" value="QTE28191.1"/>
    <property type="molecule type" value="Genomic_DNA"/>
</dbReference>
<dbReference type="AlphaFoldDB" id="A0A8A4Z9T9"/>
<evidence type="ECO:0000256" key="4">
    <source>
        <dbReference type="ARBA" id="ARBA00023136"/>
    </source>
</evidence>
<dbReference type="PANTHER" id="PTHR31310:SF7">
    <property type="entry name" value="PA-PHOSPHATASE RELATED-FAMILY PROTEIN DDB_G0268928"/>
    <property type="match status" value="1"/>
</dbReference>
<keyword evidence="3 6" id="KW-1133">Transmembrane helix</keyword>
<dbReference type="Proteomes" id="UP000663937">
    <property type="component" value="Chromosome"/>
</dbReference>
<dbReference type="GO" id="GO:0016020">
    <property type="term" value="C:membrane"/>
    <property type="evidence" value="ECO:0007669"/>
    <property type="project" value="UniProtKB-SubCell"/>
</dbReference>
<evidence type="ECO:0000313" key="9">
    <source>
        <dbReference type="Proteomes" id="UP000663937"/>
    </source>
</evidence>
<keyword evidence="2 6" id="KW-0812">Transmembrane</keyword>
<feature type="transmembrane region" description="Helical" evidence="6">
    <location>
        <begin position="139"/>
        <end position="157"/>
    </location>
</feature>
<evidence type="ECO:0000256" key="6">
    <source>
        <dbReference type="SAM" id="Phobius"/>
    </source>
</evidence>
<dbReference type="InterPro" id="IPR026841">
    <property type="entry name" value="Aur1/Ipt1"/>
</dbReference>
<gene>
    <name evidence="8" type="ORF">J4E96_12405</name>
</gene>
<feature type="transmembrane region" description="Helical" evidence="6">
    <location>
        <begin position="218"/>
        <end position="235"/>
    </location>
</feature>
<feature type="transmembrane region" description="Helical" evidence="6">
    <location>
        <begin position="108"/>
        <end position="127"/>
    </location>
</feature>